<accession>A0A8K9WWV8</accession>
<dbReference type="InterPro" id="IPR023341">
    <property type="entry name" value="MABP"/>
</dbReference>
<dbReference type="InterPro" id="IPR018798">
    <property type="entry name" value="MVB12A/B"/>
</dbReference>
<dbReference type="PROSITE" id="PS51498">
    <property type="entry name" value="MABP"/>
    <property type="match status" value="1"/>
</dbReference>
<dbReference type="InterPro" id="IPR043153">
    <property type="entry name" value="DENN_C"/>
</dbReference>
<dbReference type="Gene3D" id="2.100.10.50">
    <property type="match status" value="1"/>
</dbReference>
<dbReference type="Ensembl" id="ENSOMYT00000136869.1">
    <property type="protein sequence ID" value="ENSOMYP00000124437.1"/>
    <property type="gene ID" value="ENSOMYG00000065265.1"/>
</dbReference>
<dbReference type="InterPro" id="IPR051696">
    <property type="entry name" value="DENN_Domain_GEFs"/>
</dbReference>
<dbReference type="SMART" id="SM00799">
    <property type="entry name" value="DENN"/>
    <property type="match status" value="1"/>
</dbReference>
<reference evidence="6" key="2">
    <citation type="submission" date="2025-08" db="UniProtKB">
        <authorList>
            <consortium name="Ensembl"/>
        </authorList>
    </citation>
    <scope>IDENTIFICATION</scope>
</reference>
<feature type="repeat" description="PPR" evidence="3">
    <location>
        <begin position="809"/>
        <end position="843"/>
    </location>
</feature>
<proteinExistence type="predicted"/>
<evidence type="ECO:0000256" key="2">
    <source>
        <dbReference type="ARBA" id="ARBA00022658"/>
    </source>
</evidence>
<dbReference type="InterPro" id="IPR005112">
    <property type="entry name" value="dDENN_dom"/>
</dbReference>
<evidence type="ECO:0000256" key="1">
    <source>
        <dbReference type="ARBA" id="ARBA00022553"/>
    </source>
</evidence>
<dbReference type="SMART" id="SM00801">
    <property type="entry name" value="dDENN"/>
    <property type="match status" value="1"/>
</dbReference>
<dbReference type="Gene3D" id="1.25.40.10">
    <property type="entry name" value="Tetratricopeptide repeat domain"/>
    <property type="match status" value="1"/>
</dbReference>
<dbReference type="Pfam" id="PF03456">
    <property type="entry name" value="uDENN"/>
    <property type="match status" value="1"/>
</dbReference>
<dbReference type="Proteomes" id="UP000694395">
    <property type="component" value="Chromosome 26"/>
</dbReference>
<keyword evidence="1" id="KW-0597">Phosphoprotein</keyword>
<evidence type="ECO:0000313" key="7">
    <source>
        <dbReference type="Proteomes" id="UP000694395"/>
    </source>
</evidence>
<dbReference type="GO" id="GO:0005085">
    <property type="term" value="F:guanyl-nucleotide exchange factor activity"/>
    <property type="evidence" value="ECO:0007669"/>
    <property type="project" value="UniProtKB-KW"/>
</dbReference>
<reference evidence="6" key="1">
    <citation type="submission" date="2020-07" db="EMBL/GenBank/DDBJ databases">
        <title>A long reads based de novo assembly of the rainbow trout Arlee double haploid line genome.</title>
        <authorList>
            <person name="Gao G."/>
            <person name="Palti Y."/>
        </authorList>
    </citation>
    <scope>NUCLEOTIDE SEQUENCE [LARGE SCALE GENOMIC DNA]</scope>
</reference>
<dbReference type="Pfam" id="PF02141">
    <property type="entry name" value="DENN"/>
    <property type="match status" value="1"/>
</dbReference>
<organism evidence="6 7">
    <name type="scientific">Oncorhynchus mykiss</name>
    <name type="common">Rainbow trout</name>
    <name type="synonym">Salmo gairdneri</name>
    <dbReference type="NCBI Taxonomy" id="8022"/>
    <lineage>
        <taxon>Eukaryota</taxon>
        <taxon>Metazoa</taxon>
        <taxon>Chordata</taxon>
        <taxon>Craniata</taxon>
        <taxon>Vertebrata</taxon>
        <taxon>Euteleostomi</taxon>
        <taxon>Actinopterygii</taxon>
        <taxon>Neopterygii</taxon>
        <taxon>Teleostei</taxon>
        <taxon>Protacanthopterygii</taxon>
        <taxon>Salmoniformes</taxon>
        <taxon>Salmonidae</taxon>
        <taxon>Salmoninae</taxon>
        <taxon>Oncorhynchus</taxon>
    </lineage>
</organism>
<sequence length="1289" mass="143097">MEDKGPRVADYFVLAGLTDSSTPLEQEIHFHDVCHKTAKPKPPITDVAVVMRSLGEEVPPGYTCVESTPSGLSADLNNGSLMAPQIFLCYRRGRDKPPLTDLGVLYEWKERLKQGCHIIQTTPSGRPANISSTSSQRIYVTYRRATESQTYAALAVTDICVIIPGKGETPPHTFCKVDKNLNSSMWGSSVYLCYKKSVAKPNTIAYKAGLFSRYPEEDYESFPLPESVPLFCLPMGATIEAWPAQTKYPLPVFSTFVLTGSSGEKVYGAAIQFYEPYSQDCLTDQQRSQLGLPGLDHGPSLHTNKCICLLSHWPFFDAFRKFLTFLYRYCISGPHTLPIEKHISHFMHKVPFPSSQRPRILVQLSPHDSLMLSQPVSSPLPLSGGRFSILLQNLGPENAITLLVFAVTEHKILVHSLRPAVLTSVTEALVAMIFPFHWPCPYIPLCPLALAGVLSAPCPFIVGVDSRYFDLYDPPLDVSCVDLDTNTISHNGDKRALTWKILPKKACKNLMNVLNNLYHRTNISLFYWFPLGQQRPDGLLELSMSDCTELACGKSLHSLEMEIQEAFLRFMAAILKGYRSYLRPITQAPSEKTTDASSLFDLQGFLKSRDRSHQKFYSLMTKTQMFIRFIEECSFVSDKDASLAFFDDCVDKVDSDKPDETRLIEIDESQRSEHTVFITPPELPHLPDGEEHPLCYSYAGFPVLSLDLFDPMEGLRPPASRLAARQSCPTSPAPMFRRTKQEIKLSQKLAKKYSSIPQMWSKCLLCHCYGLWFICLPSYVKVCHSKVRALRTAYDVLRKMQDKKLQPPDEVCYRVLMQLCGQYGQPVLAVRVLFEMKKAGVQPNAITYGYYNKAVLESTWPSSTRGGYFMWMKLRNVVMGVAQFRQALRKQQPPPTQSPLSGNHDDAPLTVNVLTASLSPSLSLPSLSLPLPPSPPLFVSPSLQSLLPSPVTLPPPFFPLLSLFSPPPSLHTSLSPSSLFSPPPCLFSLPHSLPSSLSFLFSLHTSFSSPPSSLPIPPPPLSSLPLPVSSPPPPPPLSPDHVAGLLLSSSLNDVGVVETNSLRRIHLSALEEGGLLISSCSRCKTCDGLVYDEEIMAGWTADDSNLNTTCPFCGNPFLPFLNVEIRDLRGPGSSPSADEAVSSSYSVSTGLDTGTSTLSTPLPYLSPLVLWKELESLLENEGDPVITVSAVVDHHPIIYWNLVWSFRRLDLPSNLPGLILTSEHCNRGSTVGNTDSKHVLIQILWDNLKLHRDLIQPFYILWNTQSKSQSTAGPEAVSMKCIKSVYSRS</sequence>
<dbReference type="InterPro" id="IPR011990">
    <property type="entry name" value="TPR-like_helical_dom_sf"/>
</dbReference>
<dbReference type="PANTHER" id="PTHR12296">
    <property type="entry name" value="DENN DOMAIN-CONTAINING PROTEIN 4"/>
    <property type="match status" value="1"/>
</dbReference>
<dbReference type="InterPro" id="IPR002885">
    <property type="entry name" value="PPR_rpt"/>
</dbReference>
<keyword evidence="2" id="KW-0344">Guanine-nucleotide releasing factor</keyword>
<evidence type="ECO:0000259" key="4">
    <source>
        <dbReference type="PROSITE" id="PS50211"/>
    </source>
</evidence>
<dbReference type="GO" id="GO:0000813">
    <property type="term" value="C:ESCRT I complex"/>
    <property type="evidence" value="ECO:0007669"/>
    <property type="project" value="InterPro"/>
</dbReference>
<reference evidence="6" key="3">
    <citation type="submission" date="2025-09" db="UniProtKB">
        <authorList>
            <consortium name="Ensembl"/>
        </authorList>
    </citation>
    <scope>IDENTIFICATION</scope>
</reference>
<evidence type="ECO:0000259" key="5">
    <source>
        <dbReference type="PROSITE" id="PS51498"/>
    </source>
</evidence>
<dbReference type="GeneTree" id="ENSGT00940000155836"/>
<dbReference type="FunFam" id="2.100.10.50:FF:000001">
    <property type="entry name" value="DENN domain containing 4C"/>
    <property type="match status" value="1"/>
</dbReference>
<feature type="domain" description="UDENN" evidence="4">
    <location>
        <begin position="190"/>
        <end position="642"/>
    </location>
</feature>
<dbReference type="PANTHER" id="PTHR12296:SF16">
    <property type="entry name" value="C-MYC PROMOTER-BINDING PROTEIN"/>
    <property type="match status" value="1"/>
</dbReference>
<keyword evidence="7" id="KW-1185">Reference proteome</keyword>
<dbReference type="InterPro" id="IPR005113">
    <property type="entry name" value="uDENN_dom"/>
</dbReference>
<dbReference type="GO" id="GO:0032483">
    <property type="term" value="P:regulation of Rab protein signal transduction"/>
    <property type="evidence" value="ECO:0007669"/>
    <property type="project" value="TreeGrafter"/>
</dbReference>
<dbReference type="GO" id="GO:0005829">
    <property type="term" value="C:cytosol"/>
    <property type="evidence" value="ECO:0007669"/>
    <property type="project" value="UniProtKB-ARBA"/>
</dbReference>
<dbReference type="Pfam" id="PF10240">
    <property type="entry name" value="DUF2464"/>
    <property type="match status" value="1"/>
</dbReference>
<evidence type="ECO:0000313" key="6">
    <source>
        <dbReference type="Ensembl" id="ENSOMYP00000124437.1"/>
    </source>
</evidence>
<dbReference type="Pfam" id="PF03455">
    <property type="entry name" value="dDENN"/>
    <property type="match status" value="1"/>
</dbReference>
<dbReference type="Pfam" id="PF13041">
    <property type="entry name" value="PPR_2"/>
    <property type="match status" value="1"/>
</dbReference>
<dbReference type="FunFam" id="1.25.40.10:FF:000042">
    <property type="entry name" value="C-myc promoter-binding protein isoform X1"/>
    <property type="match status" value="1"/>
</dbReference>
<dbReference type="InterPro" id="IPR001194">
    <property type="entry name" value="cDENN_dom"/>
</dbReference>
<dbReference type="PROSITE" id="PS51375">
    <property type="entry name" value="PPR"/>
    <property type="match status" value="1"/>
</dbReference>
<feature type="domain" description="MABP" evidence="5">
    <location>
        <begin position="41"/>
        <end position="198"/>
    </location>
</feature>
<protein>
    <submittedName>
        <fullName evidence="6">DENN domain containing 4A</fullName>
    </submittedName>
</protein>
<dbReference type="InterPro" id="IPR037516">
    <property type="entry name" value="Tripartite_DENN"/>
</dbReference>
<dbReference type="NCBIfam" id="TIGR00756">
    <property type="entry name" value="PPR"/>
    <property type="match status" value="1"/>
</dbReference>
<dbReference type="Gene3D" id="3.40.50.11500">
    <property type="match status" value="1"/>
</dbReference>
<dbReference type="PROSITE" id="PS50211">
    <property type="entry name" value="DENN"/>
    <property type="match status" value="1"/>
</dbReference>
<evidence type="ECO:0000256" key="3">
    <source>
        <dbReference type="PROSITE-ProRule" id="PRU00708"/>
    </source>
</evidence>
<dbReference type="SMART" id="SM00800">
    <property type="entry name" value="uDENN"/>
    <property type="match status" value="1"/>
</dbReference>
<name>A0A8K9WWV8_ONCMY</name>